<feature type="region of interest" description="Disordered" evidence="15">
    <location>
        <begin position="1156"/>
        <end position="1243"/>
    </location>
</feature>
<dbReference type="InterPro" id="IPR017441">
    <property type="entry name" value="Protein_kinase_ATP_BS"/>
</dbReference>
<keyword evidence="4" id="KW-0723">Serine/threonine-protein kinase</keyword>
<dbReference type="InterPro" id="IPR001245">
    <property type="entry name" value="Ser-Thr/Tyr_kinase_cat_dom"/>
</dbReference>
<dbReference type="CDD" id="cd06627">
    <property type="entry name" value="STKc_Cdc7_like"/>
    <property type="match status" value="1"/>
</dbReference>
<evidence type="ECO:0000256" key="6">
    <source>
        <dbReference type="ARBA" id="ARBA00022679"/>
    </source>
</evidence>
<organism evidence="17 18">
    <name type="scientific">Klebsormidium nitens</name>
    <name type="common">Green alga</name>
    <name type="synonym">Ulothrix nitens</name>
    <dbReference type="NCBI Taxonomy" id="105231"/>
    <lineage>
        <taxon>Eukaryota</taxon>
        <taxon>Viridiplantae</taxon>
        <taxon>Streptophyta</taxon>
        <taxon>Klebsormidiophyceae</taxon>
        <taxon>Klebsormidiales</taxon>
        <taxon>Klebsormidiaceae</taxon>
        <taxon>Klebsormidium</taxon>
    </lineage>
</organism>
<dbReference type="SUPFAM" id="SSF48371">
    <property type="entry name" value="ARM repeat"/>
    <property type="match status" value="1"/>
</dbReference>
<dbReference type="EC" id="2.7.11.1" evidence="2"/>
<dbReference type="SMART" id="SM00185">
    <property type="entry name" value="ARM"/>
    <property type="match status" value="5"/>
</dbReference>
<proteinExistence type="predicted"/>
<dbReference type="Gene3D" id="1.10.510.10">
    <property type="entry name" value="Transferase(Phosphotransferase) domain 1"/>
    <property type="match status" value="1"/>
</dbReference>
<feature type="compositionally biased region" description="Low complexity" evidence="15">
    <location>
        <begin position="773"/>
        <end position="785"/>
    </location>
</feature>
<dbReference type="PANTHER" id="PTHR48012">
    <property type="entry name" value="STERILE20-LIKE KINASE, ISOFORM B-RELATED"/>
    <property type="match status" value="1"/>
</dbReference>
<dbReference type="FunFam" id="1.10.510.10:FF:000372">
    <property type="entry name" value="MAP3K epsilon protein kinase 1"/>
    <property type="match status" value="1"/>
</dbReference>
<dbReference type="InterPro" id="IPR000225">
    <property type="entry name" value="Armadillo"/>
</dbReference>
<keyword evidence="5" id="KW-0132">Cell division</keyword>
<keyword evidence="10" id="KW-0206">Cytoskeleton</keyword>
<dbReference type="STRING" id="105231.A0A1Y1IU57"/>
<dbReference type="GO" id="GO:0005524">
    <property type="term" value="F:ATP binding"/>
    <property type="evidence" value="ECO:0007669"/>
    <property type="project" value="UniProtKB-UniRule"/>
</dbReference>
<dbReference type="PROSITE" id="PS00107">
    <property type="entry name" value="PROTEIN_KINASE_ATP"/>
    <property type="match status" value="1"/>
</dbReference>
<dbReference type="GO" id="GO:0004674">
    <property type="term" value="F:protein serine/threonine kinase activity"/>
    <property type="evidence" value="ECO:0000318"/>
    <property type="project" value="GO_Central"/>
</dbReference>
<dbReference type="Pfam" id="PF00069">
    <property type="entry name" value="Pkinase"/>
    <property type="match status" value="1"/>
</dbReference>
<evidence type="ECO:0000256" key="15">
    <source>
        <dbReference type="SAM" id="MobiDB-lite"/>
    </source>
</evidence>
<dbReference type="InterPro" id="IPR011009">
    <property type="entry name" value="Kinase-like_dom_sf"/>
</dbReference>
<evidence type="ECO:0000256" key="12">
    <source>
        <dbReference type="ARBA" id="ARBA00047899"/>
    </source>
</evidence>
<feature type="region of interest" description="Disordered" evidence="15">
    <location>
        <begin position="311"/>
        <end position="460"/>
    </location>
</feature>
<feature type="compositionally biased region" description="Low complexity" evidence="15">
    <location>
        <begin position="1170"/>
        <end position="1184"/>
    </location>
</feature>
<keyword evidence="9 14" id="KW-0067">ATP-binding</keyword>
<dbReference type="InterPro" id="IPR011989">
    <property type="entry name" value="ARM-like"/>
</dbReference>
<feature type="compositionally biased region" description="Basic and acidic residues" evidence="15">
    <location>
        <begin position="1222"/>
        <end position="1243"/>
    </location>
</feature>
<comment type="catalytic activity">
    <reaction evidence="13">
        <text>L-seryl-[protein] + ATP = O-phospho-L-seryl-[protein] + ADP + H(+)</text>
        <dbReference type="Rhea" id="RHEA:17989"/>
        <dbReference type="Rhea" id="RHEA-COMP:9863"/>
        <dbReference type="Rhea" id="RHEA-COMP:11604"/>
        <dbReference type="ChEBI" id="CHEBI:15378"/>
        <dbReference type="ChEBI" id="CHEBI:29999"/>
        <dbReference type="ChEBI" id="CHEBI:30616"/>
        <dbReference type="ChEBI" id="CHEBI:83421"/>
        <dbReference type="ChEBI" id="CHEBI:456216"/>
        <dbReference type="EC" id="2.7.11.1"/>
    </reaction>
</comment>
<evidence type="ECO:0000256" key="7">
    <source>
        <dbReference type="ARBA" id="ARBA00022741"/>
    </source>
</evidence>
<protein>
    <recommendedName>
        <fullName evidence="2">non-specific serine/threonine protein kinase</fullName>
        <ecNumber evidence="2">2.7.11.1</ecNumber>
    </recommendedName>
</protein>
<evidence type="ECO:0000259" key="16">
    <source>
        <dbReference type="PROSITE" id="PS50011"/>
    </source>
</evidence>
<gene>
    <name evidence="17" type="ORF">KFL_009910020</name>
</gene>
<evidence type="ECO:0000256" key="2">
    <source>
        <dbReference type="ARBA" id="ARBA00012513"/>
    </source>
</evidence>
<dbReference type="Gene3D" id="1.25.10.10">
    <property type="entry name" value="Leucine-rich Repeat Variant"/>
    <property type="match status" value="2"/>
</dbReference>
<name>A0A1Y1IU57_KLENI</name>
<dbReference type="SMART" id="SM00220">
    <property type="entry name" value="S_TKc"/>
    <property type="match status" value="1"/>
</dbReference>
<evidence type="ECO:0000256" key="13">
    <source>
        <dbReference type="ARBA" id="ARBA00048679"/>
    </source>
</evidence>
<dbReference type="PRINTS" id="PR00109">
    <property type="entry name" value="TYRKINASE"/>
</dbReference>
<dbReference type="SUPFAM" id="SSF56112">
    <property type="entry name" value="Protein kinase-like (PK-like)"/>
    <property type="match status" value="1"/>
</dbReference>
<dbReference type="OMA" id="HDLNPMA"/>
<dbReference type="InterPro" id="IPR008271">
    <property type="entry name" value="Ser/Thr_kinase_AS"/>
</dbReference>
<dbReference type="GO" id="GO:0051301">
    <property type="term" value="P:cell division"/>
    <property type="evidence" value="ECO:0007669"/>
    <property type="project" value="UniProtKB-KW"/>
</dbReference>
<feature type="compositionally biased region" description="Polar residues" evidence="15">
    <location>
        <begin position="1212"/>
        <end position="1221"/>
    </location>
</feature>
<evidence type="ECO:0000256" key="10">
    <source>
        <dbReference type="ARBA" id="ARBA00023212"/>
    </source>
</evidence>
<feature type="compositionally biased region" description="Polar residues" evidence="15">
    <location>
        <begin position="1189"/>
        <end position="1199"/>
    </location>
</feature>
<evidence type="ECO:0000256" key="11">
    <source>
        <dbReference type="ARBA" id="ARBA00023306"/>
    </source>
</evidence>
<reference evidence="17 18" key="1">
    <citation type="journal article" date="2014" name="Nat. Commun.">
        <title>Klebsormidium flaccidum genome reveals primary factors for plant terrestrial adaptation.</title>
        <authorList>
            <person name="Hori K."/>
            <person name="Maruyama F."/>
            <person name="Fujisawa T."/>
            <person name="Togashi T."/>
            <person name="Yamamoto N."/>
            <person name="Seo M."/>
            <person name="Sato S."/>
            <person name="Yamada T."/>
            <person name="Mori H."/>
            <person name="Tajima N."/>
            <person name="Moriyama T."/>
            <person name="Ikeuchi M."/>
            <person name="Watanabe M."/>
            <person name="Wada H."/>
            <person name="Kobayashi K."/>
            <person name="Saito M."/>
            <person name="Masuda T."/>
            <person name="Sasaki-Sekimoto Y."/>
            <person name="Mashiguchi K."/>
            <person name="Awai K."/>
            <person name="Shimojima M."/>
            <person name="Masuda S."/>
            <person name="Iwai M."/>
            <person name="Nobusawa T."/>
            <person name="Narise T."/>
            <person name="Kondo S."/>
            <person name="Saito H."/>
            <person name="Sato R."/>
            <person name="Murakawa M."/>
            <person name="Ihara Y."/>
            <person name="Oshima-Yamada Y."/>
            <person name="Ohtaka K."/>
            <person name="Satoh M."/>
            <person name="Sonobe K."/>
            <person name="Ishii M."/>
            <person name="Ohtani R."/>
            <person name="Kanamori-Sato M."/>
            <person name="Honoki R."/>
            <person name="Miyazaki D."/>
            <person name="Mochizuki H."/>
            <person name="Umetsu J."/>
            <person name="Higashi K."/>
            <person name="Shibata D."/>
            <person name="Kamiya Y."/>
            <person name="Sato N."/>
            <person name="Nakamura Y."/>
            <person name="Tabata S."/>
            <person name="Ida S."/>
            <person name="Kurokawa K."/>
            <person name="Ohta H."/>
        </authorList>
    </citation>
    <scope>NUCLEOTIDE SEQUENCE [LARGE SCALE GENOMIC DNA]</scope>
    <source>
        <strain evidence="17 18">NIES-2285</strain>
    </source>
</reference>
<feature type="region of interest" description="Disordered" evidence="15">
    <location>
        <begin position="751"/>
        <end position="815"/>
    </location>
</feature>
<keyword evidence="18" id="KW-1185">Reference proteome</keyword>
<accession>A0A1Y1IU57</accession>
<dbReference type="GO" id="GO:0035556">
    <property type="term" value="P:intracellular signal transduction"/>
    <property type="evidence" value="ECO:0000318"/>
    <property type="project" value="GO_Central"/>
</dbReference>
<dbReference type="PROSITE" id="PS00108">
    <property type="entry name" value="PROTEIN_KINASE_ST"/>
    <property type="match status" value="1"/>
</dbReference>
<dbReference type="InterPro" id="IPR050629">
    <property type="entry name" value="STE20/SPS1-PAK"/>
</dbReference>
<dbReference type="InterPro" id="IPR016024">
    <property type="entry name" value="ARM-type_fold"/>
</dbReference>
<evidence type="ECO:0000256" key="14">
    <source>
        <dbReference type="PROSITE-ProRule" id="PRU10141"/>
    </source>
</evidence>
<dbReference type="GO" id="GO:0005737">
    <property type="term" value="C:cytoplasm"/>
    <property type="evidence" value="ECO:0000318"/>
    <property type="project" value="GO_Central"/>
</dbReference>
<evidence type="ECO:0000256" key="4">
    <source>
        <dbReference type="ARBA" id="ARBA00022527"/>
    </source>
</evidence>
<comment type="subcellular location">
    <subcellularLocation>
        <location evidence="1">Cytoplasm</location>
        <location evidence="1">Cytoskeleton</location>
        <location evidence="1">Microtubule organizing center</location>
    </subcellularLocation>
</comment>
<keyword evidence="3" id="KW-0963">Cytoplasm</keyword>
<dbReference type="InterPro" id="IPR000719">
    <property type="entry name" value="Prot_kinase_dom"/>
</dbReference>
<dbReference type="EMBL" id="DF237940">
    <property type="protein sequence ID" value="GAQ92356.1"/>
    <property type="molecule type" value="Genomic_DNA"/>
</dbReference>
<keyword evidence="8 17" id="KW-0418">Kinase</keyword>
<dbReference type="OrthoDB" id="8693905at2759"/>
<evidence type="ECO:0000313" key="18">
    <source>
        <dbReference type="Proteomes" id="UP000054558"/>
    </source>
</evidence>
<evidence type="ECO:0000256" key="9">
    <source>
        <dbReference type="ARBA" id="ARBA00022840"/>
    </source>
</evidence>
<feature type="binding site" evidence="14">
    <location>
        <position position="49"/>
    </location>
    <ligand>
        <name>ATP</name>
        <dbReference type="ChEBI" id="CHEBI:30616"/>
    </ligand>
</feature>
<dbReference type="GO" id="GO:0005815">
    <property type="term" value="C:microtubule organizing center"/>
    <property type="evidence" value="ECO:0007669"/>
    <property type="project" value="UniProtKB-SubCell"/>
</dbReference>
<keyword evidence="11" id="KW-0131">Cell cycle</keyword>
<evidence type="ECO:0000256" key="1">
    <source>
        <dbReference type="ARBA" id="ARBA00004267"/>
    </source>
</evidence>
<comment type="catalytic activity">
    <reaction evidence="12">
        <text>L-threonyl-[protein] + ATP = O-phospho-L-threonyl-[protein] + ADP + H(+)</text>
        <dbReference type="Rhea" id="RHEA:46608"/>
        <dbReference type="Rhea" id="RHEA-COMP:11060"/>
        <dbReference type="Rhea" id="RHEA-COMP:11605"/>
        <dbReference type="ChEBI" id="CHEBI:15378"/>
        <dbReference type="ChEBI" id="CHEBI:30013"/>
        <dbReference type="ChEBI" id="CHEBI:30616"/>
        <dbReference type="ChEBI" id="CHEBI:61977"/>
        <dbReference type="ChEBI" id="CHEBI:456216"/>
        <dbReference type="EC" id="2.7.11.1"/>
    </reaction>
</comment>
<sequence>MARPIAGGLFHKSKTLNDKYLLGDEIGKGAYGRVYKGVDLQNGDFVAIKQVSLENILTEDLHSIMLEIDLLKNLNHKNIVKYRGSFKTKSHLYIILEYVENGALASIIKPNKFGAFPESLTAVYIAQVLEGLVYLHEQGVIHRDIKGANILTTKEGLVKLADFGVATKLNEADADTRSVVGTPYWMAPEVIEMSGVTASSDIWSVGCTVIELMTCSPPYYDLQPMPALFRIVQDDRPPFPDGLSALLVDFLTLCFQKDPKLRPDAKQLLKHQWIRNSRRQMQSSWKDSAGKISSISQDVAAVVVRSIEQDGHEVTSAPPLDLENDPLVRDPFESESEDERPPHSPSMSSPSGSAAAVEKNKPIRISRQSLDRGLLTSGDLGRPPKPSEIVGSVFDSPRPLTPGESIPGGEIEMDGWGDQGGRSARGLAQHPDDRPSTSGLQVTSPRRRGQPRAANRKEEREIAAVIEGRRLSQEGDLEAEDEGATQVDEIEGLGGKLEGRENYPKQVAEMTKLLGVLKPDRKEDAILQAADRLCILFREYPEQKTQLIGQYGVTPVMEMLEVSSTQAVYAVLYVLNQLIEGNSEYLEQLCLVGAVPLVLRFSVPEAPRLIRMQAVLFVREVTHAGGMTLQMLVACGGLPVLVAFLEGDYNDNKEIVFMAIDGICKVFELKSPTPKNDFCRLFAKCGALDRLVSALSSTNDEAQRVKTSVGLSPRERASVHARNLSGDSAGPFHRLDGFELSRSGLGRLEGADLRGGGFPSPNGSTASRAPLLGAGHSATSSASSMPGGGHHRSTSSFGKGGRGSGGSAQVEKPYGVTPNPAEAWAAAETARGYVAKLANLLLVFSHADSLVKGFMCSLQLLHRLFKMMERLEQPILVKMLRCIKNLSEDANTLEPLQRAGAIPCLVPILARKEGPFLADMQNQVLSALYNLCKINKTRQEQAAVAGIIPPLLALIRNGSPLKQYALPLVCDMAHASRRTRAELWKNKGLEFYLDLLKDEEWQVAALDSIAMWLAHDHEQRKVEPALLEKANVQKLVDFFGVASGPTFRNILEPFLKIVTKSPKLNTALALSGLTALLVSRLEHGDAVAKLTLLKIIKAVYEHHPRPKQFTVEHDLPRKLQRLVEGDRDGEMVLNFDWEETAKSVPGLLARVDAPLSPAAKSRRSSIPSLSNTPPSSPQHSNPPQCNHCGPNSNPHSSDQCPGRPSRAFRSSLKVNISANSSRDQRKQTPEQRREAQAHDIDQTRLQHAVTRADTLFAEHVALDGTKAVERHRFAARKAKLQHRYVTTKQRGVLHQGPVYQNQPFPKRPDHQTYKGRYQPAPYRPPQLFPKYPQYLQYRQPYPQPFQPRPSRHLVWKSNNYYEPLTQG</sequence>
<evidence type="ECO:0000256" key="3">
    <source>
        <dbReference type="ARBA" id="ARBA00022490"/>
    </source>
</evidence>
<evidence type="ECO:0000313" key="17">
    <source>
        <dbReference type="EMBL" id="GAQ92356.1"/>
    </source>
</evidence>
<dbReference type="Proteomes" id="UP000054558">
    <property type="component" value="Unassembled WGS sequence"/>
</dbReference>
<feature type="domain" description="Protein kinase" evidence="16">
    <location>
        <begin position="20"/>
        <end position="274"/>
    </location>
</feature>
<dbReference type="PANTHER" id="PTHR48012:SF26">
    <property type="entry name" value="SERINE_THREONINE-PROTEIN KINASE DDB_G0283821-RELATED"/>
    <property type="match status" value="1"/>
</dbReference>
<evidence type="ECO:0000256" key="5">
    <source>
        <dbReference type="ARBA" id="ARBA00022618"/>
    </source>
</evidence>
<dbReference type="PROSITE" id="PS50011">
    <property type="entry name" value="PROTEIN_KINASE_DOM"/>
    <property type="match status" value="1"/>
</dbReference>
<keyword evidence="7 14" id="KW-0547">Nucleotide-binding</keyword>
<evidence type="ECO:0000256" key="8">
    <source>
        <dbReference type="ARBA" id="ARBA00022777"/>
    </source>
</evidence>
<keyword evidence="6" id="KW-0808">Transferase</keyword>